<dbReference type="Gene3D" id="3.30.200.20">
    <property type="entry name" value="Phosphorylase Kinase, domain 1"/>
    <property type="match status" value="1"/>
</dbReference>
<feature type="domain" description="Protein kinase" evidence="10">
    <location>
        <begin position="79"/>
        <end position="416"/>
    </location>
</feature>
<dbReference type="OrthoDB" id="5979581at2759"/>
<comment type="catalytic activity">
    <reaction evidence="8">
        <text>L-seryl-[protein] + ATP = O-phospho-L-seryl-[protein] + ADP + H(+)</text>
        <dbReference type="Rhea" id="RHEA:17989"/>
        <dbReference type="Rhea" id="RHEA-COMP:9863"/>
        <dbReference type="Rhea" id="RHEA-COMP:11604"/>
        <dbReference type="ChEBI" id="CHEBI:15378"/>
        <dbReference type="ChEBI" id="CHEBI:29999"/>
        <dbReference type="ChEBI" id="CHEBI:30616"/>
        <dbReference type="ChEBI" id="CHEBI:83421"/>
        <dbReference type="ChEBI" id="CHEBI:456216"/>
        <dbReference type="EC" id="2.7.11.1"/>
    </reaction>
</comment>
<dbReference type="PANTHER" id="PTHR47634">
    <property type="entry name" value="PROTEIN KINASE DOMAIN-CONTAINING PROTEIN-RELATED"/>
    <property type="match status" value="1"/>
</dbReference>
<dbReference type="Proteomes" id="UP000662466">
    <property type="component" value="Unassembled WGS sequence"/>
</dbReference>
<keyword evidence="6" id="KW-0067">ATP-binding</keyword>
<evidence type="ECO:0000313" key="14">
    <source>
        <dbReference type="Proteomes" id="UP000662466"/>
    </source>
</evidence>
<dbReference type="Gene3D" id="1.10.510.10">
    <property type="entry name" value="Transferase(Phosphotransferase) domain 1"/>
    <property type="match status" value="1"/>
</dbReference>
<dbReference type="EMBL" id="JACBAF010002197">
    <property type="protein sequence ID" value="KAF7164048.1"/>
    <property type="molecule type" value="Genomic_DNA"/>
</dbReference>
<name>A0A8H6Q0E6_9EURO</name>
<dbReference type="AlphaFoldDB" id="A0A8H6Q0E6"/>
<comment type="caution">
    <text evidence="12">The sequence shown here is derived from an EMBL/GenBank/DDBJ whole genome shotgun (WGS) entry which is preliminary data.</text>
</comment>
<evidence type="ECO:0000256" key="7">
    <source>
        <dbReference type="ARBA" id="ARBA00047899"/>
    </source>
</evidence>
<dbReference type="PROSITE" id="PS50011">
    <property type="entry name" value="PROTEIN_KINASE_DOM"/>
    <property type="match status" value="1"/>
</dbReference>
<dbReference type="GO" id="GO:0005524">
    <property type="term" value="F:ATP binding"/>
    <property type="evidence" value="ECO:0007669"/>
    <property type="project" value="UniProtKB-KW"/>
</dbReference>
<evidence type="ECO:0000256" key="4">
    <source>
        <dbReference type="ARBA" id="ARBA00022741"/>
    </source>
</evidence>
<comment type="catalytic activity">
    <reaction evidence="7">
        <text>L-threonyl-[protein] + ATP = O-phospho-L-threonyl-[protein] + ADP + H(+)</text>
        <dbReference type="Rhea" id="RHEA:46608"/>
        <dbReference type="Rhea" id="RHEA-COMP:11060"/>
        <dbReference type="Rhea" id="RHEA-COMP:11605"/>
        <dbReference type="ChEBI" id="CHEBI:15378"/>
        <dbReference type="ChEBI" id="CHEBI:30013"/>
        <dbReference type="ChEBI" id="CHEBI:30616"/>
        <dbReference type="ChEBI" id="CHEBI:61977"/>
        <dbReference type="ChEBI" id="CHEBI:456216"/>
        <dbReference type="EC" id="2.7.11.1"/>
    </reaction>
</comment>
<keyword evidence="4" id="KW-0547">Nucleotide-binding</keyword>
<evidence type="ECO:0000313" key="11">
    <source>
        <dbReference type="EMBL" id="KAF7122249.1"/>
    </source>
</evidence>
<dbReference type="InterPro" id="IPR051334">
    <property type="entry name" value="SRPK"/>
</dbReference>
<dbReference type="Pfam" id="PF00069">
    <property type="entry name" value="Pkinase"/>
    <property type="match status" value="1"/>
</dbReference>
<evidence type="ECO:0000256" key="9">
    <source>
        <dbReference type="SAM" id="MobiDB-lite"/>
    </source>
</evidence>
<dbReference type="Proteomes" id="UP000630445">
    <property type="component" value="Unassembled WGS sequence"/>
</dbReference>
<dbReference type="SUPFAM" id="SSF56112">
    <property type="entry name" value="Protein kinase-like (PK-like)"/>
    <property type="match status" value="1"/>
</dbReference>
<keyword evidence="2" id="KW-0723">Serine/threonine-protein kinase</keyword>
<evidence type="ECO:0000256" key="6">
    <source>
        <dbReference type="ARBA" id="ARBA00022840"/>
    </source>
</evidence>
<dbReference type="InterPro" id="IPR011009">
    <property type="entry name" value="Kinase-like_dom_sf"/>
</dbReference>
<proteinExistence type="predicted"/>
<keyword evidence="3" id="KW-0808">Transferase</keyword>
<feature type="region of interest" description="Disordered" evidence="9">
    <location>
        <begin position="25"/>
        <end position="44"/>
    </location>
</feature>
<dbReference type="PANTHER" id="PTHR47634:SF9">
    <property type="entry name" value="PROTEIN KINASE DOMAIN-CONTAINING PROTEIN-RELATED"/>
    <property type="match status" value="1"/>
</dbReference>
<gene>
    <name evidence="11" type="ORF">CNMCM5793_000206</name>
    <name evidence="12" type="ORF">CNMCM6106_000742</name>
</gene>
<dbReference type="GO" id="GO:0000245">
    <property type="term" value="P:spliceosomal complex assembly"/>
    <property type="evidence" value="ECO:0007669"/>
    <property type="project" value="TreeGrafter"/>
</dbReference>
<dbReference type="GO" id="GO:0050684">
    <property type="term" value="P:regulation of mRNA processing"/>
    <property type="evidence" value="ECO:0007669"/>
    <property type="project" value="TreeGrafter"/>
</dbReference>
<evidence type="ECO:0000313" key="13">
    <source>
        <dbReference type="Proteomes" id="UP000630445"/>
    </source>
</evidence>
<keyword evidence="5" id="KW-0418">Kinase</keyword>
<accession>A0A8H6Q0E6</accession>
<evidence type="ECO:0000256" key="8">
    <source>
        <dbReference type="ARBA" id="ARBA00048679"/>
    </source>
</evidence>
<protein>
    <recommendedName>
        <fullName evidence="1">non-specific serine/threonine protein kinase</fullName>
        <ecNumber evidence="1">2.7.11.1</ecNumber>
    </recommendedName>
</protein>
<evidence type="ECO:0000256" key="3">
    <source>
        <dbReference type="ARBA" id="ARBA00022679"/>
    </source>
</evidence>
<dbReference type="GO" id="GO:0005737">
    <property type="term" value="C:cytoplasm"/>
    <property type="evidence" value="ECO:0007669"/>
    <property type="project" value="TreeGrafter"/>
</dbReference>
<organism evidence="12 14">
    <name type="scientific">Aspergillus hiratsukae</name>
    <dbReference type="NCBI Taxonomy" id="1194566"/>
    <lineage>
        <taxon>Eukaryota</taxon>
        <taxon>Fungi</taxon>
        <taxon>Dikarya</taxon>
        <taxon>Ascomycota</taxon>
        <taxon>Pezizomycotina</taxon>
        <taxon>Eurotiomycetes</taxon>
        <taxon>Eurotiomycetidae</taxon>
        <taxon>Eurotiales</taxon>
        <taxon>Aspergillaceae</taxon>
        <taxon>Aspergillus</taxon>
        <taxon>Aspergillus subgen. Fumigati</taxon>
    </lineage>
</organism>
<dbReference type="EMBL" id="JACBAD010002025">
    <property type="protein sequence ID" value="KAF7122249.1"/>
    <property type="molecule type" value="Genomic_DNA"/>
</dbReference>
<dbReference type="SMART" id="SM00220">
    <property type="entry name" value="S_TKc"/>
    <property type="match status" value="1"/>
</dbReference>
<evidence type="ECO:0000313" key="12">
    <source>
        <dbReference type="EMBL" id="KAF7164048.1"/>
    </source>
</evidence>
<dbReference type="GO" id="GO:0005634">
    <property type="term" value="C:nucleus"/>
    <property type="evidence" value="ECO:0007669"/>
    <property type="project" value="TreeGrafter"/>
</dbReference>
<dbReference type="EC" id="2.7.11.1" evidence="1"/>
<sequence length="475" mass="54375">MEKRRLFSLVANSYRTSISTPRFRSKKRGLAASRRPSDPRVFPTSGWDSINPSIPVEEETIPTYRPEKFYPVRIGEVFNHRYQVVGKLGYGSSATNREHRYVTLKVYTASSSVNREIEIYKHLDTFQSDHADQSCLRPLLEIFQTPQSEGHSVHTCLVHPPLGISLDQLPPLLPGGVMSSAMVRTTTRNTLAALDFLHTEAGIIHTDLQPNNILLGIKDESILSKFETAEFEAPVPRKTLEDRTIYLSRPLPISYGTPVLCDLGEARLGTDRQQGDIMPDIYRAPEVILNMTWDYKVDIWKDGVLEIWDLFEHRHLFRARNPERKLDDGYHLAEMQVVLGDPPIEFLARSETSLEFWDKNGKWKSATPVPEYDLDTLEARLQGDEKYDFLRFLRRMLCWLPEERATAKELLFDPWLMHALDLFFISSAHASGQASISPYTDEGCTDSQIIEIEHEVLVQPTSLDKTPSHFSMLEE</sequence>
<evidence type="ECO:0000256" key="2">
    <source>
        <dbReference type="ARBA" id="ARBA00022527"/>
    </source>
</evidence>
<reference evidence="12" key="1">
    <citation type="submission" date="2020-06" db="EMBL/GenBank/DDBJ databases">
        <title>Draft genome sequences of strains closely related to Aspergillus parafelis and Aspergillus hiratsukae.</title>
        <authorList>
            <person name="Dos Santos R.A.C."/>
            <person name="Rivero-Menendez O."/>
            <person name="Steenwyk J.L."/>
            <person name="Mead M.E."/>
            <person name="Goldman G.H."/>
            <person name="Alastruey-Izquierdo A."/>
            <person name="Rokas A."/>
        </authorList>
    </citation>
    <scope>NUCLEOTIDE SEQUENCE</scope>
    <source>
        <strain evidence="11">CNM-CM5793</strain>
        <strain evidence="12">CNM-CM6106</strain>
    </source>
</reference>
<keyword evidence="13" id="KW-1185">Reference proteome</keyword>
<dbReference type="InterPro" id="IPR000719">
    <property type="entry name" value="Prot_kinase_dom"/>
</dbReference>
<dbReference type="GO" id="GO:0004674">
    <property type="term" value="F:protein serine/threonine kinase activity"/>
    <property type="evidence" value="ECO:0007669"/>
    <property type="project" value="UniProtKB-KW"/>
</dbReference>
<evidence type="ECO:0000256" key="5">
    <source>
        <dbReference type="ARBA" id="ARBA00022777"/>
    </source>
</evidence>
<evidence type="ECO:0000256" key="1">
    <source>
        <dbReference type="ARBA" id="ARBA00012513"/>
    </source>
</evidence>
<evidence type="ECO:0000259" key="10">
    <source>
        <dbReference type="PROSITE" id="PS50011"/>
    </source>
</evidence>